<name>A0ABW4V2C7_9BACL</name>
<protein>
    <submittedName>
        <fullName evidence="1">Uncharacterized protein</fullName>
    </submittedName>
</protein>
<proteinExistence type="predicted"/>
<reference evidence="2" key="1">
    <citation type="journal article" date="2019" name="Int. J. Syst. Evol. Microbiol.">
        <title>The Global Catalogue of Microorganisms (GCM) 10K type strain sequencing project: providing services to taxonomists for standard genome sequencing and annotation.</title>
        <authorList>
            <consortium name="The Broad Institute Genomics Platform"/>
            <consortium name="The Broad Institute Genome Sequencing Center for Infectious Disease"/>
            <person name="Wu L."/>
            <person name="Ma J."/>
        </authorList>
    </citation>
    <scope>NUCLEOTIDE SEQUENCE [LARGE SCALE GENOMIC DNA]</scope>
    <source>
        <strain evidence="2">CGMCC 1.15067</strain>
    </source>
</reference>
<dbReference type="RefSeq" id="WP_204826212.1">
    <property type="nucleotide sequence ID" value="NZ_JBHUGF010000011.1"/>
</dbReference>
<evidence type="ECO:0000313" key="2">
    <source>
        <dbReference type="Proteomes" id="UP001597403"/>
    </source>
</evidence>
<organism evidence="1 2">
    <name type="scientific">Paenibacillus nicotianae</name>
    <dbReference type="NCBI Taxonomy" id="1526551"/>
    <lineage>
        <taxon>Bacteria</taxon>
        <taxon>Bacillati</taxon>
        <taxon>Bacillota</taxon>
        <taxon>Bacilli</taxon>
        <taxon>Bacillales</taxon>
        <taxon>Paenibacillaceae</taxon>
        <taxon>Paenibacillus</taxon>
    </lineage>
</organism>
<comment type="caution">
    <text evidence="1">The sequence shown here is derived from an EMBL/GenBank/DDBJ whole genome shotgun (WGS) entry which is preliminary data.</text>
</comment>
<dbReference type="EMBL" id="JBHUGF010000011">
    <property type="protein sequence ID" value="MFD1992524.1"/>
    <property type="molecule type" value="Genomic_DNA"/>
</dbReference>
<accession>A0ABW4V2C7</accession>
<keyword evidence="2" id="KW-1185">Reference proteome</keyword>
<dbReference type="Proteomes" id="UP001597403">
    <property type="component" value="Unassembled WGS sequence"/>
</dbReference>
<sequence length="170" mass="20327">MNSWRVTKYNPTKRNDKGYYQDEEWTAYSDINKIYNAKEFTLSNYLEVENNYTKAIKVFMEESEVSCFKIVDVEKSDINSILEDPYSTPSMIEIFRSVEEKEIIKESKVFDLCKLILRGYLWGKLSNSKMFVHFGYDYYMYIGLEKNDFNRFNDIENLGLFIEELDSPYN</sequence>
<gene>
    <name evidence="1" type="ORF">ACFSGI_21335</name>
</gene>
<evidence type="ECO:0000313" key="1">
    <source>
        <dbReference type="EMBL" id="MFD1992524.1"/>
    </source>
</evidence>